<keyword evidence="2" id="KW-1185">Reference proteome</keyword>
<gene>
    <name evidence="1" type="ORF">K402DRAFT_395504</name>
</gene>
<protein>
    <submittedName>
        <fullName evidence="1">Uncharacterized protein</fullName>
    </submittedName>
</protein>
<accession>A0A6G1GV27</accession>
<proteinExistence type="predicted"/>
<sequence length="130" mass="14477">MNGPKAILSLPVGSLLLQSMHGLSKSSHKQPSFGLVLLGPSLWYTCGYAYHTHLQQALRRSRFGPYHTTALISLSNLIASILTLKIRGFSNGRLHLLSCVRYHRFKEHAGNKHQTDGWTSKIDGLSHMNV</sequence>
<dbReference type="AlphaFoldDB" id="A0A6G1GV27"/>
<evidence type="ECO:0000313" key="2">
    <source>
        <dbReference type="Proteomes" id="UP000800041"/>
    </source>
</evidence>
<dbReference type="EMBL" id="ML977166">
    <property type="protein sequence ID" value="KAF1984813.1"/>
    <property type="molecule type" value="Genomic_DNA"/>
</dbReference>
<name>A0A6G1GV27_9PEZI</name>
<reference evidence="1" key="1">
    <citation type="journal article" date="2020" name="Stud. Mycol.">
        <title>101 Dothideomycetes genomes: a test case for predicting lifestyles and emergence of pathogens.</title>
        <authorList>
            <person name="Haridas S."/>
            <person name="Albert R."/>
            <person name="Binder M."/>
            <person name="Bloem J."/>
            <person name="Labutti K."/>
            <person name="Salamov A."/>
            <person name="Andreopoulos B."/>
            <person name="Baker S."/>
            <person name="Barry K."/>
            <person name="Bills G."/>
            <person name="Bluhm B."/>
            <person name="Cannon C."/>
            <person name="Castanera R."/>
            <person name="Culley D."/>
            <person name="Daum C."/>
            <person name="Ezra D."/>
            <person name="Gonzalez J."/>
            <person name="Henrissat B."/>
            <person name="Kuo A."/>
            <person name="Liang C."/>
            <person name="Lipzen A."/>
            <person name="Lutzoni F."/>
            <person name="Magnuson J."/>
            <person name="Mondo S."/>
            <person name="Nolan M."/>
            <person name="Ohm R."/>
            <person name="Pangilinan J."/>
            <person name="Park H.-J."/>
            <person name="Ramirez L."/>
            <person name="Alfaro M."/>
            <person name="Sun H."/>
            <person name="Tritt A."/>
            <person name="Yoshinaga Y."/>
            <person name="Zwiers L.-H."/>
            <person name="Turgeon B."/>
            <person name="Goodwin S."/>
            <person name="Spatafora J."/>
            <person name="Crous P."/>
            <person name="Grigoriev I."/>
        </authorList>
    </citation>
    <scope>NUCLEOTIDE SEQUENCE</scope>
    <source>
        <strain evidence="1">CBS 113979</strain>
    </source>
</reference>
<dbReference type="Proteomes" id="UP000800041">
    <property type="component" value="Unassembled WGS sequence"/>
</dbReference>
<organism evidence="1 2">
    <name type="scientific">Aulographum hederae CBS 113979</name>
    <dbReference type="NCBI Taxonomy" id="1176131"/>
    <lineage>
        <taxon>Eukaryota</taxon>
        <taxon>Fungi</taxon>
        <taxon>Dikarya</taxon>
        <taxon>Ascomycota</taxon>
        <taxon>Pezizomycotina</taxon>
        <taxon>Dothideomycetes</taxon>
        <taxon>Pleosporomycetidae</taxon>
        <taxon>Aulographales</taxon>
        <taxon>Aulographaceae</taxon>
    </lineage>
</organism>
<evidence type="ECO:0000313" key="1">
    <source>
        <dbReference type="EMBL" id="KAF1984813.1"/>
    </source>
</evidence>